<feature type="region of interest" description="Disordered" evidence="5">
    <location>
        <begin position="606"/>
        <end position="678"/>
    </location>
</feature>
<feature type="compositionally biased region" description="Basic and acidic residues" evidence="5">
    <location>
        <begin position="621"/>
        <end position="632"/>
    </location>
</feature>
<dbReference type="InterPro" id="IPR001752">
    <property type="entry name" value="Kinesin_motor_dom"/>
</dbReference>
<evidence type="ECO:0000256" key="2">
    <source>
        <dbReference type="ARBA" id="ARBA00023175"/>
    </source>
</evidence>
<dbReference type="InterPro" id="IPR027640">
    <property type="entry name" value="Kinesin-like_fam"/>
</dbReference>
<evidence type="ECO:0000256" key="1">
    <source>
        <dbReference type="ARBA" id="ARBA00023054"/>
    </source>
</evidence>
<dbReference type="GO" id="GO:0005524">
    <property type="term" value="F:ATP binding"/>
    <property type="evidence" value="ECO:0007669"/>
    <property type="project" value="UniProtKB-UniRule"/>
</dbReference>
<dbReference type="InterPro" id="IPR027417">
    <property type="entry name" value="P-loop_NTPase"/>
</dbReference>
<comment type="similarity">
    <text evidence="3">Belongs to the TRAFAC class myosin-kinesin ATPase superfamily. Kinesin family.</text>
</comment>
<feature type="compositionally biased region" description="Basic and acidic residues" evidence="5">
    <location>
        <begin position="1482"/>
        <end position="1497"/>
    </location>
</feature>
<keyword evidence="3" id="KW-0547">Nucleotide-binding</keyword>
<protein>
    <recommendedName>
        <fullName evidence="6">Kinesin motor domain-containing protein</fullName>
    </recommendedName>
</protein>
<dbReference type="PROSITE" id="PS50067">
    <property type="entry name" value="KINESIN_MOTOR_2"/>
    <property type="match status" value="1"/>
</dbReference>
<feature type="coiled-coil region" evidence="4">
    <location>
        <begin position="1717"/>
        <end position="1874"/>
    </location>
</feature>
<evidence type="ECO:0000259" key="6">
    <source>
        <dbReference type="PROSITE" id="PS50067"/>
    </source>
</evidence>
<dbReference type="PRINTS" id="PR00380">
    <property type="entry name" value="KINESINHEAVY"/>
</dbReference>
<sequence length="2043" mass="232376">MEEETKEKIHVLVRVRPLSKEEATTRSPWKLSSKSIASNKNCRPSIPPHTYTFDRVYGTKTPTLDIYNAHVKDLIATTMRGLNGTVIAYGQPRSGKTYTLRGSAEEAGILTLAVQDMFQIVQEASNGEFLIRISYLEIVEDELNDLLSTSRNHKLDLREDAEIGVAIAGLREEIVNKSEQAFSLLEFAEARRAADPGSHTLIRLVVESKNMDKKDDPFDTQDKDGYQISVLNFVEVAPAKAICGKNDTSSREEVQADKCLMTLESFMSKLCEGGATAGDSVPYNGSKLTHILRPSLGGNSRTSFICNISPAMMHMDETIEALDFALKITKVINCCKVNEVHTDKALLKRQKREIVKLCNRLKELSSIDLEEEILSRRNALLMIDVEKEQMSIELTGKTPSSSQGEYREQDQEEREDKQTIGGESGSDECIDVFSVDYNCSLEKRYSSGDYIGSFSALERLQELDSRISCRRHCFCPSAGTKRKRNFDVTAAADKFELPLQAKAARDVSCVRREDPADGHDPAEMQTLIVEETKDRQGLHERSCENCRNLQQKILKLETEKGLLEKRLHEQEAGHGKEVEALRCELSLEKLLRVESETAQKEVLEMNVSRASDASGTQQDSSQDKQKDREETAVKQNTETQSCTSQENEDQLKTPKEKESQTASTKKNLKVYQKGQGSQVRSELSSLRKGLAAAKESITALEDERDGLWKDLNQMKMRCKESQERQEINNTEEDSKDRHNIQQQETAVDTLKAEVESTASITDDLLAILLESFQMLTADLKSFQESVTEIKVLNGTTAELSETIELAKIQLSALRHGKLTSEKELNSMKSELAKLECVVERQSGVLKVLSDNDNLLNELASVRAAMKEAAGASELQISSIQQEYQTKLKETESECNDWKQKLSQLEETQTELQEKLSAAEAEVTRLTLALEDQSKRDKRPVKVVKARLMEAEAEIVRLNSQMKEKSISDQDGRKVQQELADSRAEVEKLRKEVEEKSKLEQERDQILTRLAETEAIIVNLTATSEEQKQVEIEQKNVLLKLESEIAKMTKSLEEKSEAGEQQKKLQSDFASLQEKIEKLTEEAQIKDVLEKTHREVLLRLDQSEQEVSKLAELLKATKEQSDLYLAEMLERSQNSEAEMVTMSQSLQREMEERQRLEEEHSKHLEVIRNLELESSGMDETNQTLKQVLDKKEEERQKDAEIITSLKAEVQKLTEIGGEWENEKRLRIDVVDKLEAKLTELACSIGEEEERRKKLEKELIETRDKNTNLDGDLRKLTEILQTSIHENDDFKKGNKKDLEVITSLEAKIQSITESLQQCIKEKESLSERLTLALEEAGAATTTASKLTEELKSRKEEKRTLEENLRKKLDDYSDLESRHSLLVEQLNEKLEERNKLESKAEEVASKLAVAQEDVENMTMSLTRVKEEKSLLEKSNKELLETCSALKLEMAKLSESTTKEIEFPEKLNRKSSGASKGRSKAPKMVGHMEKERKTKDQDDSVNKAVNLSDEMETANVSRQATPTLEEKSRLEEELQNMQLRLSSSETEIVRLKEELTEKGTLEVELSDTQHKLGEVTKEVKRLLDEKRNLEEEQRKLLDRSTSPGAEVPNSSGSEDFQLVRAELNESKAELAIVRTALTEKLCLEETLIKTQIELVEKQGECQRLTKQLRVNRKQKKLLQKLSSTQMEVSRLKTTMLGRLEDHADNIKNVQVSELSGQATLQKETEKDIVELREKLTNAETEVRSLTGLVQEKEKLLEDHARVQSQLAIAKTEVERLANTLAESSRLKKDKEKRWKEQEEKLRSKVAALEEKVRCIEEERKSQNFIKCAECEVLQTMVEQLRKERNELREQYTATHARIKTLQAELDNHKKEFESIERSWKTKSQKNEKELSEFRLKASKMEEGTARIAQEKRGLEERLNCSESQVATLRESARTASKELEMARHKLNLLQSQHQSHMAAFCGELNKKNARTVELEQELKTLLSQPPPPLPPQPPPPLPPAPVIPNEYANYVTTPYRPQAWSFPPLQPPQQPNTQPHWGGVPYKGPQR</sequence>
<dbReference type="GO" id="GO:0003774">
    <property type="term" value="F:cytoskeletal motor activity"/>
    <property type="evidence" value="ECO:0007669"/>
    <property type="project" value="UniProtKB-UniRule"/>
</dbReference>
<feature type="binding site" evidence="3">
    <location>
        <begin position="90"/>
        <end position="97"/>
    </location>
    <ligand>
        <name>ATP</name>
        <dbReference type="ChEBI" id="CHEBI:30616"/>
    </ligand>
</feature>
<dbReference type="SMART" id="SM00129">
    <property type="entry name" value="KISc"/>
    <property type="match status" value="1"/>
</dbReference>
<dbReference type="SUPFAM" id="SSF52540">
    <property type="entry name" value="P-loop containing nucleoside triphosphate hydrolases"/>
    <property type="match status" value="1"/>
</dbReference>
<feature type="region of interest" description="Disordered" evidence="5">
    <location>
        <begin position="1589"/>
        <end position="1609"/>
    </location>
</feature>
<feature type="region of interest" description="Disordered" evidence="5">
    <location>
        <begin position="2014"/>
        <end position="2043"/>
    </location>
</feature>
<keyword evidence="2 3" id="KW-0505">Motor protein</keyword>
<feature type="compositionally biased region" description="Polar residues" evidence="5">
    <location>
        <begin position="1595"/>
        <end position="1609"/>
    </location>
</feature>
<feature type="region of interest" description="Disordered" evidence="5">
    <location>
        <begin position="392"/>
        <end position="425"/>
    </location>
</feature>
<dbReference type="PANTHER" id="PTHR47968:SF75">
    <property type="entry name" value="CENTROMERE-ASSOCIATED PROTEIN E"/>
    <property type="match status" value="1"/>
</dbReference>
<feature type="region of interest" description="Disordered" evidence="5">
    <location>
        <begin position="718"/>
        <end position="740"/>
    </location>
</feature>
<dbReference type="Gene3D" id="3.40.850.10">
    <property type="entry name" value="Kinesin motor domain"/>
    <property type="match status" value="1"/>
</dbReference>
<evidence type="ECO:0000313" key="8">
    <source>
        <dbReference type="Proteomes" id="UP001633002"/>
    </source>
</evidence>
<feature type="region of interest" description="Disordered" evidence="5">
    <location>
        <begin position="1461"/>
        <end position="1497"/>
    </location>
</feature>
<dbReference type="Gene3D" id="1.10.287.1490">
    <property type="match status" value="1"/>
</dbReference>
<keyword evidence="3" id="KW-0067">ATP-binding</keyword>
<accession>A0ABD3H300</accession>
<proteinExistence type="inferred from homology"/>
<feature type="compositionally biased region" description="Basic and acidic residues" evidence="5">
    <location>
        <begin position="718"/>
        <end position="739"/>
    </location>
</feature>
<feature type="coiled-coil region" evidence="4">
    <location>
        <begin position="539"/>
        <end position="566"/>
    </location>
</feature>
<reference evidence="7 8" key="1">
    <citation type="submission" date="2024-09" db="EMBL/GenBank/DDBJ databases">
        <title>Chromosome-scale assembly of Riccia sorocarpa.</title>
        <authorList>
            <person name="Paukszto L."/>
        </authorList>
    </citation>
    <scope>NUCLEOTIDE SEQUENCE [LARGE SCALE GENOMIC DNA]</scope>
    <source>
        <strain evidence="7">LP-2024</strain>
        <tissue evidence="7">Aerial parts of the thallus</tissue>
    </source>
</reference>
<dbReference type="EMBL" id="JBJQOH010000006">
    <property type="protein sequence ID" value="KAL3685878.1"/>
    <property type="molecule type" value="Genomic_DNA"/>
</dbReference>
<organism evidence="7 8">
    <name type="scientific">Riccia sorocarpa</name>
    <dbReference type="NCBI Taxonomy" id="122646"/>
    <lineage>
        <taxon>Eukaryota</taxon>
        <taxon>Viridiplantae</taxon>
        <taxon>Streptophyta</taxon>
        <taxon>Embryophyta</taxon>
        <taxon>Marchantiophyta</taxon>
        <taxon>Marchantiopsida</taxon>
        <taxon>Marchantiidae</taxon>
        <taxon>Marchantiales</taxon>
        <taxon>Ricciaceae</taxon>
        <taxon>Riccia</taxon>
    </lineage>
</organism>
<feature type="compositionally biased region" description="Polar residues" evidence="5">
    <location>
        <begin position="633"/>
        <end position="645"/>
    </location>
</feature>
<evidence type="ECO:0000256" key="3">
    <source>
        <dbReference type="PROSITE-ProRule" id="PRU00283"/>
    </source>
</evidence>
<evidence type="ECO:0000313" key="7">
    <source>
        <dbReference type="EMBL" id="KAL3685878.1"/>
    </source>
</evidence>
<keyword evidence="8" id="KW-1185">Reference proteome</keyword>
<feature type="compositionally biased region" description="Basic and acidic residues" evidence="5">
    <location>
        <begin position="405"/>
        <end position="418"/>
    </location>
</feature>
<comment type="caution">
    <text evidence="7">The sequence shown here is derived from an EMBL/GenBank/DDBJ whole genome shotgun (WGS) entry which is preliminary data.</text>
</comment>
<feature type="compositionally biased region" description="Pro residues" evidence="5">
    <location>
        <begin position="1980"/>
        <end position="1998"/>
    </location>
</feature>
<dbReference type="Proteomes" id="UP001633002">
    <property type="component" value="Unassembled WGS sequence"/>
</dbReference>
<feature type="domain" description="Kinesin motor" evidence="6">
    <location>
        <begin position="8"/>
        <end position="331"/>
    </location>
</feature>
<feature type="coiled-coil region" evidence="4">
    <location>
        <begin position="1299"/>
        <end position="1452"/>
    </location>
</feature>
<feature type="coiled-coil region" evidence="4">
    <location>
        <begin position="851"/>
        <end position="1270"/>
    </location>
</feature>
<dbReference type="InterPro" id="IPR036961">
    <property type="entry name" value="Kinesin_motor_dom_sf"/>
</dbReference>
<dbReference type="Pfam" id="PF00225">
    <property type="entry name" value="Kinesin"/>
    <property type="match status" value="1"/>
</dbReference>
<dbReference type="PANTHER" id="PTHR47968">
    <property type="entry name" value="CENTROMERE PROTEIN E"/>
    <property type="match status" value="1"/>
</dbReference>
<keyword evidence="1 4" id="KW-0175">Coiled coil</keyword>
<feature type="compositionally biased region" description="Basic and acidic residues" evidence="5">
    <location>
        <begin position="649"/>
        <end position="659"/>
    </location>
</feature>
<gene>
    <name evidence="7" type="ORF">R1sor_003900</name>
</gene>
<evidence type="ECO:0000256" key="5">
    <source>
        <dbReference type="SAM" id="MobiDB-lite"/>
    </source>
</evidence>
<feature type="region of interest" description="Disordered" evidence="5">
    <location>
        <begin position="1978"/>
        <end position="2001"/>
    </location>
</feature>
<name>A0ABD3H300_9MARC</name>
<evidence type="ECO:0000256" key="4">
    <source>
        <dbReference type="SAM" id="Coils"/>
    </source>
</evidence>